<dbReference type="EMBL" id="MU863916">
    <property type="protein sequence ID" value="KAK4200716.1"/>
    <property type="molecule type" value="Genomic_DNA"/>
</dbReference>
<evidence type="ECO:0000313" key="5">
    <source>
        <dbReference type="EMBL" id="KAK4200716.1"/>
    </source>
</evidence>
<dbReference type="InterPro" id="IPR006594">
    <property type="entry name" value="LisH"/>
</dbReference>
<organism evidence="5 6">
    <name type="scientific">Triangularia verruculosa</name>
    <dbReference type="NCBI Taxonomy" id="2587418"/>
    <lineage>
        <taxon>Eukaryota</taxon>
        <taxon>Fungi</taxon>
        <taxon>Dikarya</taxon>
        <taxon>Ascomycota</taxon>
        <taxon>Pezizomycotina</taxon>
        <taxon>Sordariomycetes</taxon>
        <taxon>Sordariomycetidae</taxon>
        <taxon>Sordariales</taxon>
        <taxon>Podosporaceae</taxon>
        <taxon>Triangularia</taxon>
    </lineage>
</organism>
<feature type="region of interest" description="Disordered" evidence="2">
    <location>
        <begin position="104"/>
        <end position="129"/>
    </location>
</feature>
<evidence type="ECO:0000313" key="6">
    <source>
        <dbReference type="Proteomes" id="UP001303160"/>
    </source>
</evidence>
<dbReference type="InterPro" id="IPR050618">
    <property type="entry name" value="Ubq-SigPath_Reg"/>
</dbReference>
<comment type="caution">
    <text evidence="5">The sequence shown here is derived from an EMBL/GenBank/DDBJ whole genome shotgun (WGS) entry which is preliminary data.</text>
</comment>
<dbReference type="Proteomes" id="UP001303160">
    <property type="component" value="Unassembled WGS sequence"/>
</dbReference>
<dbReference type="InterPro" id="IPR001870">
    <property type="entry name" value="B30.2/SPRY"/>
</dbReference>
<dbReference type="Pfam" id="PF00622">
    <property type="entry name" value="SPRY"/>
    <property type="match status" value="1"/>
</dbReference>
<dbReference type="InterPro" id="IPR035782">
    <property type="entry name" value="SPRY_RanBP9/10"/>
</dbReference>
<dbReference type="SMART" id="SM00668">
    <property type="entry name" value="CTLH"/>
    <property type="match status" value="1"/>
</dbReference>
<evidence type="ECO:0000259" key="3">
    <source>
        <dbReference type="PROSITE" id="PS50188"/>
    </source>
</evidence>
<name>A0AAN6XJG2_9PEZI</name>
<feature type="domain" description="CTLH" evidence="4">
    <location>
        <begin position="539"/>
        <end position="596"/>
    </location>
</feature>
<dbReference type="InterPro" id="IPR006595">
    <property type="entry name" value="CTLH_C"/>
</dbReference>
<dbReference type="InterPro" id="IPR013320">
    <property type="entry name" value="ConA-like_dom_sf"/>
</dbReference>
<dbReference type="Pfam" id="PF08513">
    <property type="entry name" value="LisH"/>
    <property type="match status" value="1"/>
</dbReference>
<evidence type="ECO:0008006" key="7">
    <source>
        <dbReference type="Google" id="ProtNLM"/>
    </source>
</evidence>
<feature type="domain" description="B30.2/SPRY" evidence="3">
    <location>
        <begin position="254"/>
        <end position="453"/>
    </location>
</feature>
<dbReference type="SMART" id="SM00667">
    <property type="entry name" value="LisH"/>
    <property type="match status" value="1"/>
</dbReference>
<evidence type="ECO:0000259" key="4">
    <source>
        <dbReference type="PROSITE" id="PS50897"/>
    </source>
</evidence>
<dbReference type="InterPro" id="IPR013144">
    <property type="entry name" value="CRA_dom"/>
</dbReference>
<dbReference type="PANTHER" id="PTHR12864">
    <property type="entry name" value="RAN BINDING PROTEIN 9-RELATED"/>
    <property type="match status" value="1"/>
</dbReference>
<feature type="compositionally biased region" description="Polar residues" evidence="2">
    <location>
        <begin position="18"/>
        <end position="33"/>
    </location>
</feature>
<protein>
    <recommendedName>
        <fullName evidence="7">Protein SSH4</fullName>
    </recommendedName>
</protein>
<dbReference type="InterPro" id="IPR043136">
    <property type="entry name" value="B30.2/SPRY_sf"/>
</dbReference>
<gene>
    <name evidence="5" type="ORF">QBC40DRAFT_68642</name>
</gene>
<evidence type="ECO:0000256" key="2">
    <source>
        <dbReference type="SAM" id="MobiDB-lite"/>
    </source>
</evidence>
<dbReference type="SMART" id="SM00757">
    <property type="entry name" value="CRA"/>
    <property type="match status" value="1"/>
</dbReference>
<dbReference type="Gene3D" id="2.60.120.920">
    <property type="match status" value="1"/>
</dbReference>
<feature type="region of interest" description="Disordered" evidence="2">
    <location>
        <begin position="208"/>
        <end position="227"/>
    </location>
</feature>
<keyword evidence="6" id="KW-1185">Reference proteome</keyword>
<feature type="compositionally biased region" description="Low complexity" evidence="2">
    <location>
        <begin position="1"/>
        <end position="12"/>
    </location>
</feature>
<dbReference type="PROSITE" id="PS50896">
    <property type="entry name" value="LISH"/>
    <property type="match status" value="1"/>
</dbReference>
<dbReference type="PROSITE" id="PS50897">
    <property type="entry name" value="CTLH"/>
    <property type="match status" value="1"/>
</dbReference>
<accession>A0AAN6XJG2</accession>
<dbReference type="InterPro" id="IPR024964">
    <property type="entry name" value="CTLH/CRA"/>
</dbReference>
<feature type="region of interest" description="Disordered" evidence="2">
    <location>
        <begin position="1"/>
        <end position="70"/>
    </location>
</feature>
<dbReference type="SMART" id="SM00449">
    <property type="entry name" value="SPRY"/>
    <property type="match status" value="1"/>
</dbReference>
<reference evidence="5" key="2">
    <citation type="submission" date="2023-05" db="EMBL/GenBank/DDBJ databases">
        <authorList>
            <consortium name="Lawrence Berkeley National Laboratory"/>
            <person name="Steindorff A."/>
            <person name="Hensen N."/>
            <person name="Bonometti L."/>
            <person name="Westerberg I."/>
            <person name="Brannstrom I.O."/>
            <person name="Guillou S."/>
            <person name="Cros-Aarteil S."/>
            <person name="Calhoun S."/>
            <person name="Haridas S."/>
            <person name="Kuo A."/>
            <person name="Mondo S."/>
            <person name="Pangilinan J."/>
            <person name="Riley R."/>
            <person name="Labutti K."/>
            <person name="Andreopoulos B."/>
            <person name="Lipzen A."/>
            <person name="Chen C."/>
            <person name="Yanf M."/>
            <person name="Daum C."/>
            <person name="Ng V."/>
            <person name="Clum A."/>
            <person name="Ohm R."/>
            <person name="Martin F."/>
            <person name="Silar P."/>
            <person name="Natvig D."/>
            <person name="Lalanne C."/>
            <person name="Gautier V."/>
            <person name="Ament-Velasquez S.L."/>
            <person name="Kruys A."/>
            <person name="Hutchinson M.I."/>
            <person name="Powell A.J."/>
            <person name="Barry K."/>
            <person name="Miller A.N."/>
            <person name="Grigoriev I.V."/>
            <person name="Debuchy R."/>
            <person name="Gladieux P."/>
            <person name="Thoren M.H."/>
            <person name="Johannesson H."/>
        </authorList>
    </citation>
    <scope>NUCLEOTIDE SEQUENCE</scope>
    <source>
        <strain evidence="5">CBS 315.58</strain>
    </source>
</reference>
<dbReference type="Pfam" id="PF10607">
    <property type="entry name" value="CTLH"/>
    <property type="match status" value="1"/>
</dbReference>
<evidence type="ECO:0000256" key="1">
    <source>
        <dbReference type="ARBA" id="ARBA00002343"/>
    </source>
</evidence>
<dbReference type="CDD" id="cd12909">
    <property type="entry name" value="SPRY_RanBP9_10"/>
    <property type="match status" value="1"/>
</dbReference>
<reference evidence="5" key="1">
    <citation type="journal article" date="2023" name="Mol. Phylogenet. Evol.">
        <title>Genome-scale phylogeny and comparative genomics of the fungal order Sordariales.</title>
        <authorList>
            <person name="Hensen N."/>
            <person name="Bonometti L."/>
            <person name="Westerberg I."/>
            <person name="Brannstrom I.O."/>
            <person name="Guillou S."/>
            <person name="Cros-Aarteil S."/>
            <person name="Calhoun S."/>
            <person name="Haridas S."/>
            <person name="Kuo A."/>
            <person name="Mondo S."/>
            <person name="Pangilinan J."/>
            <person name="Riley R."/>
            <person name="LaButti K."/>
            <person name="Andreopoulos B."/>
            <person name="Lipzen A."/>
            <person name="Chen C."/>
            <person name="Yan M."/>
            <person name="Daum C."/>
            <person name="Ng V."/>
            <person name="Clum A."/>
            <person name="Steindorff A."/>
            <person name="Ohm R.A."/>
            <person name="Martin F."/>
            <person name="Silar P."/>
            <person name="Natvig D.O."/>
            <person name="Lalanne C."/>
            <person name="Gautier V."/>
            <person name="Ament-Velasquez S.L."/>
            <person name="Kruys A."/>
            <person name="Hutchinson M.I."/>
            <person name="Powell A.J."/>
            <person name="Barry K."/>
            <person name="Miller A.N."/>
            <person name="Grigoriev I.V."/>
            <person name="Debuchy R."/>
            <person name="Gladieux P."/>
            <person name="Hiltunen Thoren M."/>
            <person name="Johannesson H."/>
        </authorList>
    </citation>
    <scope>NUCLEOTIDE SEQUENCE</scope>
    <source>
        <strain evidence="5">CBS 315.58</strain>
    </source>
</reference>
<comment type="function">
    <text evidence="1">Involved in the proteasome-dependent degradation of fructose-1,6-bisphosphatase.</text>
</comment>
<dbReference type="PROSITE" id="PS50188">
    <property type="entry name" value="B302_SPRY"/>
    <property type="match status" value="1"/>
</dbReference>
<dbReference type="SUPFAM" id="SSF49899">
    <property type="entry name" value="Concanavalin A-like lectins/glucanases"/>
    <property type="match status" value="1"/>
</dbReference>
<dbReference type="InterPro" id="IPR003877">
    <property type="entry name" value="SPRY_dom"/>
</dbReference>
<dbReference type="AlphaFoldDB" id="A0AAN6XJG2"/>
<feature type="compositionally biased region" description="Low complexity" evidence="2">
    <location>
        <begin position="104"/>
        <end position="119"/>
    </location>
</feature>
<sequence length="756" mass="84167">MTNPYQQSQQSQHGAAASNFTRRTSYASVVSGSQQQQQQQQPASRSSALGFSHILDPNPDTDLDTHNPYYPELDRLTPHYPNFTRINPPAFLAAGMDMDAGYTSQNNGNGYNNNNTSSGPWPPPARLGSNFPMSRAFDMFLNKEPLNFPDATDVDNATHTGAGAGANPFLSGGGTPNFLAPSYLRGTSYLSKLEEQHRARILADRERETGVMGPKAQTRAGGLATNGNSHHTLSPMAGKVHAGGGSHRGVAFDVVEKSALSQGLAEEEVSPLPSKWNKDDRETSLELSADGYEVTFTGRMSSDHEASAARADHHMNPACGVYYFEITVLNKKKSSANDDMPPIAIGFSSQMAALNRAPGWEPESWGYHGDDGNCFAAQNVGKAYGPKFGPKDTVGCLVNFRLGQALFTKNGKELKMAFRDINFKDCKAGKLFPMIGLKKTGDHIWANFGQQPFMFDIDNYMRKQQKMIEDEISRIDTRILAPDLSETELIQQLVLQFLQHDGYVETARAFAKEIHAEKTALRLDPKETIKGINIKDDEDANNRQRIRRAILEGEIDRGMRLTEQCYPHVLKENEQVYFKLRCRKFIEMICKEAEMNLKLEERNRKLEEQRRKRGLGDNDEEMQDEWDDEREFYILQLGKLSEEVLEYGQELRGEFSSDPRRETAKHLDDIFSLIAYANPLQVPEVSHLLDGKGRVAVAEELNSAILTSLGKSSRAALENVYAQTSVLLEDLAKDGGPGAFVTLEGIFRQIPPSQLL</sequence>
<proteinExistence type="predicted"/>